<keyword evidence="6" id="KW-0472">Membrane</keyword>
<evidence type="ECO:0000313" key="8">
    <source>
        <dbReference type="Ensembl" id="ENSOTSP00005085758.2"/>
    </source>
</evidence>
<evidence type="ECO:0000256" key="1">
    <source>
        <dbReference type="ARBA" id="ARBA00004325"/>
    </source>
</evidence>
<dbReference type="InterPro" id="IPR033182">
    <property type="entry name" value="MIC26/MIC27_animal"/>
</dbReference>
<keyword evidence="4" id="KW-1133">Transmembrane helix</keyword>
<evidence type="ECO:0000313" key="9">
    <source>
        <dbReference type="Proteomes" id="UP000694402"/>
    </source>
</evidence>
<organism evidence="8 9">
    <name type="scientific">Oncorhynchus tshawytscha</name>
    <name type="common">Chinook salmon</name>
    <name type="synonym">Salmo tshawytscha</name>
    <dbReference type="NCBI Taxonomy" id="74940"/>
    <lineage>
        <taxon>Eukaryota</taxon>
        <taxon>Metazoa</taxon>
        <taxon>Chordata</taxon>
        <taxon>Craniata</taxon>
        <taxon>Vertebrata</taxon>
        <taxon>Euteleostomi</taxon>
        <taxon>Actinopterygii</taxon>
        <taxon>Neopterygii</taxon>
        <taxon>Teleostei</taxon>
        <taxon>Protacanthopterygii</taxon>
        <taxon>Salmoniformes</taxon>
        <taxon>Salmonidae</taxon>
        <taxon>Salmoninae</taxon>
        <taxon>Oncorhynchus</taxon>
    </lineage>
</organism>
<evidence type="ECO:0000256" key="3">
    <source>
        <dbReference type="ARBA" id="ARBA00022692"/>
    </source>
</evidence>
<dbReference type="GO" id="GO:0061617">
    <property type="term" value="C:MICOS complex"/>
    <property type="evidence" value="ECO:0007669"/>
    <property type="project" value="UniProtKB-UniRule"/>
</dbReference>
<keyword evidence="7" id="KW-0999">Mitochondrion inner membrane</keyword>
<protein>
    <recommendedName>
        <fullName evidence="7">MICOS complex subunit</fullName>
    </recommendedName>
</protein>
<dbReference type="Ensembl" id="ENSOTST00005093097.2">
    <property type="protein sequence ID" value="ENSOTSP00005085758.2"/>
    <property type="gene ID" value="ENSOTSG00005040459.2"/>
</dbReference>
<dbReference type="AlphaFoldDB" id="A0A8C8IY72"/>
<dbReference type="GeneTree" id="ENSGT00530000063666"/>
<evidence type="ECO:0000256" key="6">
    <source>
        <dbReference type="ARBA" id="ARBA00023136"/>
    </source>
</evidence>
<dbReference type="Pfam" id="PF09769">
    <property type="entry name" value="ApoO"/>
    <property type="match status" value="1"/>
</dbReference>
<comment type="subunit">
    <text evidence="7">Component of the mitochondrial contact site and cristae organizing system (MICOS) complex.</text>
</comment>
<evidence type="ECO:0000256" key="2">
    <source>
        <dbReference type="ARBA" id="ARBA00010904"/>
    </source>
</evidence>
<name>A0A8C8IY72_ONCTS</name>
<proteinExistence type="inferred from homology"/>
<comment type="function">
    <text evidence="7">Component of the MICOS complex, a large protein complex of the mitochondrial inner membrane that plays crucial roles in the maintenance of crista junctions, inner membrane architecture, and formation of contact sites to the outer membrane.</text>
</comment>
<dbReference type="Proteomes" id="UP000694402">
    <property type="component" value="Unassembled WGS sequence"/>
</dbReference>
<accession>A0A8C8IY72</accession>
<dbReference type="GO" id="GO:0042407">
    <property type="term" value="P:cristae formation"/>
    <property type="evidence" value="ECO:0007669"/>
    <property type="project" value="InterPro"/>
</dbReference>
<comment type="subcellular location">
    <subcellularLocation>
        <location evidence="7">Mitochondrion inner membrane</location>
    </subcellularLocation>
    <subcellularLocation>
        <location evidence="1">Mitochondrion membrane</location>
    </subcellularLocation>
</comment>
<gene>
    <name evidence="8" type="primary">apoob</name>
</gene>
<keyword evidence="9" id="KW-1185">Reference proteome</keyword>
<dbReference type="PANTHER" id="PTHR14564">
    <property type="entry name" value="MICOS COMPLEX SUBUNIT MIC26 / MIC27 FAMILY MEMBER"/>
    <property type="match status" value="1"/>
</dbReference>
<evidence type="ECO:0000256" key="5">
    <source>
        <dbReference type="ARBA" id="ARBA00023128"/>
    </source>
</evidence>
<sequence>MFWGKNIVCIHELANFFYDQHCRPKWHSIEILVENETTEQMNNQTATYPSQPRMTLGQLCAARWDSQSRPDVMQPGFKPGTVPQFAAVSGVLGLMTGTATVLATSEAKKKPAALSLSIEELPSLYVTPEPQLRYVEPEVGPVEQGVAKLRKWAEPYTNQCQVMGLVALEKAEEVYRTVEPTVSASTRTVRETYEFLNDPPPDLYPSVGVVGFSGFLGLYLAKGSRVKRLVFPVGLMALSASMFYPQQAASLTKVSRDSVYSWSQQGLDAVQTLWKDLPFGKGKAG</sequence>
<evidence type="ECO:0000256" key="4">
    <source>
        <dbReference type="ARBA" id="ARBA00022989"/>
    </source>
</evidence>
<keyword evidence="3" id="KW-0812">Transmembrane</keyword>
<comment type="similarity">
    <text evidence="2">Belongs to the apolipoprotein O/MICOS complex subunit Mic27 family.</text>
</comment>
<evidence type="ECO:0000256" key="7">
    <source>
        <dbReference type="RuleBase" id="RU363021"/>
    </source>
</evidence>
<reference evidence="8" key="2">
    <citation type="submission" date="2025-09" db="UniProtKB">
        <authorList>
            <consortium name="Ensembl"/>
        </authorList>
    </citation>
    <scope>IDENTIFICATION</scope>
</reference>
<keyword evidence="5 7" id="KW-0496">Mitochondrion</keyword>
<dbReference type="InterPro" id="IPR019166">
    <property type="entry name" value="MIC26/MIC27"/>
</dbReference>
<reference evidence="8" key="1">
    <citation type="submission" date="2025-08" db="UniProtKB">
        <authorList>
            <consortium name="Ensembl"/>
        </authorList>
    </citation>
    <scope>IDENTIFICATION</scope>
</reference>